<dbReference type="Proteomes" id="UP000324285">
    <property type="component" value="Chromosome"/>
</dbReference>
<evidence type="ECO:0000313" key="3">
    <source>
        <dbReference type="Proteomes" id="UP000324285"/>
    </source>
</evidence>
<keyword evidence="1" id="KW-0472">Membrane</keyword>
<evidence type="ECO:0000313" key="2">
    <source>
        <dbReference type="EMBL" id="QEM80539.1"/>
    </source>
</evidence>
<keyword evidence="3" id="KW-1185">Reference proteome</keyword>
<dbReference type="RefSeq" id="WP_149283203.1">
    <property type="nucleotide sequence ID" value="NZ_CP038437.2"/>
</dbReference>
<gene>
    <name evidence="2" type="ORF">E4T21_02430</name>
</gene>
<organism evidence="2 3">
    <name type="scientific">Halomonas binhaiensis</name>
    <dbReference type="NCBI Taxonomy" id="2562282"/>
    <lineage>
        <taxon>Bacteria</taxon>
        <taxon>Pseudomonadati</taxon>
        <taxon>Pseudomonadota</taxon>
        <taxon>Gammaproteobacteria</taxon>
        <taxon>Oceanospirillales</taxon>
        <taxon>Halomonadaceae</taxon>
        <taxon>Halomonas</taxon>
    </lineage>
</organism>
<sequence length="135" mass="15066">MPVLAKMGKSSFLAWQKVSYHCFLYFIYFMVLIAVHNLYIPVIMIVVAIGLVIGAATLSDGDVDANIQHAIAATLDTSEEVVLKDMKEVNHGYGVCGWYQLAGSGDEAARFFYTKVDDEAELDVDSRRYRMNCKS</sequence>
<keyword evidence="1" id="KW-1133">Transmembrane helix</keyword>
<dbReference type="OrthoDB" id="6166889at2"/>
<evidence type="ECO:0000256" key="1">
    <source>
        <dbReference type="SAM" id="Phobius"/>
    </source>
</evidence>
<name>A0A5C1NFS4_9GAMM</name>
<feature type="transmembrane region" description="Helical" evidence="1">
    <location>
        <begin position="12"/>
        <end position="32"/>
    </location>
</feature>
<dbReference type="KEGG" id="hbh:E4T21_02430"/>
<dbReference type="EMBL" id="CP038437">
    <property type="protein sequence ID" value="QEM80539.1"/>
    <property type="molecule type" value="Genomic_DNA"/>
</dbReference>
<dbReference type="AlphaFoldDB" id="A0A5C1NFS4"/>
<accession>A0A5C1NFS4</accession>
<feature type="transmembrane region" description="Helical" evidence="1">
    <location>
        <begin position="38"/>
        <end position="58"/>
    </location>
</feature>
<keyword evidence="1" id="KW-0812">Transmembrane</keyword>
<reference evidence="2" key="1">
    <citation type="submission" date="2021-02" db="EMBL/GenBank/DDBJ databases">
        <title>Strain Y2R2, a novel species of the genus Halomonas.</title>
        <authorList>
            <person name="Huang H."/>
        </authorList>
    </citation>
    <scope>NUCLEOTIDE SEQUENCE</scope>
    <source>
        <strain evidence="2">Y2R2</strain>
    </source>
</reference>
<proteinExistence type="predicted"/>
<protein>
    <submittedName>
        <fullName evidence="2">Uncharacterized protein</fullName>
    </submittedName>
</protein>